<evidence type="ECO:0000313" key="3">
    <source>
        <dbReference type="Proteomes" id="UP000600918"/>
    </source>
</evidence>
<keyword evidence="3" id="KW-1185">Reference proteome</keyword>
<protein>
    <submittedName>
        <fullName evidence="2">Uncharacterized protein</fullName>
    </submittedName>
</protein>
<feature type="region of interest" description="Disordered" evidence="1">
    <location>
        <begin position="91"/>
        <end position="113"/>
    </location>
</feature>
<dbReference type="Proteomes" id="UP000600918">
    <property type="component" value="Unassembled WGS sequence"/>
</dbReference>
<feature type="compositionally biased region" description="Basic residues" evidence="1">
    <location>
        <begin position="99"/>
        <end position="113"/>
    </location>
</feature>
<organism evidence="2 3">
    <name type="scientific">Vespula pensylvanica</name>
    <name type="common">Western yellow jacket</name>
    <name type="synonym">Wasp</name>
    <dbReference type="NCBI Taxonomy" id="30213"/>
    <lineage>
        <taxon>Eukaryota</taxon>
        <taxon>Metazoa</taxon>
        <taxon>Ecdysozoa</taxon>
        <taxon>Arthropoda</taxon>
        <taxon>Hexapoda</taxon>
        <taxon>Insecta</taxon>
        <taxon>Pterygota</taxon>
        <taxon>Neoptera</taxon>
        <taxon>Endopterygota</taxon>
        <taxon>Hymenoptera</taxon>
        <taxon>Apocrita</taxon>
        <taxon>Aculeata</taxon>
        <taxon>Vespoidea</taxon>
        <taxon>Vespidae</taxon>
        <taxon>Vespinae</taxon>
        <taxon>Vespula</taxon>
    </lineage>
</organism>
<feature type="region of interest" description="Disordered" evidence="1">
    <location>
        <begin position="152"/>
        <end position="178"/>
    </location>
</feature>
<proteinExistence type="predicted"/>
<dbReference type="EMBL" id="JACSDY010000014">
    <property type="protein sequence ID" value="KAF7409119.1"/>
    <property type="molecule type" value="Genomic_DNA"/>
</dbReference>
<feature type="compositionally biased region" description="Basic and acidic residues" evidence="1">
    <location>
        <begin position="167"/>
        <end position="178"/>
    </location>
</feature>
<comment type="caution">
    <text evidence="2">The sequence shown here is derived from an EMBL/GenBank/DDBJ whole genome shotgun (WGS) entry which is preliminary data.</text>
</comment>
<accession>A0A834KJG2</accession>
<evidence type="ECO:0000313" key="2">
    <source>
        <dbReference type="EMBL" id="KAF7409119.1"/>
    </source>
</evidence>
<evidence type="ECO:0000256" key="1">
    <source>
        <dbReference type="SAM" id="MobiDB-lite"/>
    </source>
</evidence>
<reference evidence="2" key="1">
    <citation type="journal article" date="2020" name="G3 (Bethesda)">
        <title>High-Quality Assemblies for Three Invasive Social Wasps from the &lt;i&gt;Vespula&lt;/i&gt; Genus.</title>
        <authorList>
            <person name="Harrop T.W.R."/>
            <person name="Guhlin J."/>
            <person name="McLaughlin G.M."/>
            <person name="Permina E."/>
            <person name="Stockwell P."/>
            <person name="Gilligan J."/>
            <person name="Le Lec M.F."/>
            <person name="Gruber M.A.M."/>
            <person name="Quinn O."/>
            <person name="Lovegrove M."/>
            <person name="Duncan E.J."/>
            <person name="Remnant E.J."/>
            <person name="Van Eeckhoven J."/>
            <person name="Graham B."/>
            <person name="Knapp R.A."/>
            <person name="Langford K.W."/>
            <person name="Kronenberg Z."/>
            <person name="Press M.O."/>
            <person name="Eacker S.M."/>
            <person name="Wilson-Rankin E.E."/>
            <person name="Purcell J."/>
            <person name="Lester P.J."/>
            <person name="Dearden P.K."/>
        </authorList>
    </citation>
    <scope>NUCLEOTIDE SEQUENCE</scope>
    <source>
        <strain evidence="2">Volc-1</strain>
    </source>
</reference>
<name>A0A834KJG2_VESPE</name>
<gene>
    <name evidence="2" type="ORF">H0235_013971</name>
</gene>
<dbReference type="AlphaFoldDB" id="A0A834KJG2"/>
<sequence>MSNLYAIKIPMIDAVVRDLNERSVPCSGGPYINQCPTIDRQARSSVRCSSSGNATVLESGCLLDDAITFYIKSRGNDINQQISRRHDSYIGGNEQASPYHHHHHHHRHHHYYHHQQRQQQIVVSFYIASRFYLNELQVGSKMDSSLAKCMHDGRGVRGEEEEEEEEVEKKEKKDEKDLSFPTSFSTYFSSSCEDTPSEKRTPFMLLELERDETSSKFIGDIALPYLHHELFSKSTF</sequence>